<feature type="transmembrane region" description="Helical" evidence="1">
    <location>
        <begin position="21"/>
        <end position="40"/>
    </location>
</feature>
<keyword evidence="1" id="KW-1133">Transmembrane helix</keyword>
<keyword evidence="1" id="KW-0812">Transmembrane</keyword>
<evidence type="ECO:0000256" key="1">
    <source>
        <dbReference type="SAM" id="Phobius"/>
    </source>
</evidence>
<evidence type="ECO:0000313" key="2">
    <source>
        <dbReference type="EMBL" id="GMI04375.1"/>
    </source>
</evidence>
<evidence type="ECO:0000313" key="3">
    <source>
        <dbReference type="Proteomes" id="UP001165160"/>
    </source>
</evidence>
<sequence length="484" mass="52235">MQKSQTNNYPHGRVHGRLTTIAYLFIVVLVSFTSTHGYVLNCGSVGKNPLLNSRERYGRSHVIPNYPPIYASTNARIALKCMSDSTSDDTFDGEDDAVASSGADSMDEAETGLGLGLSEEALGLLASNLIVPESDSNSTSFSLQKSSLSTLNSHSLLETPRILSSLSSYYSSLRSGSKSGLSSIFWPDDVTPLLLNPLNSNSPSLVTGSTSIIKSLTEINDPSGLQYSDVKCRVLGWTAITVNVEVRNDAMLGRKRSRFDLKKWRNVVVWRRFGGDGSWRAVMVCTEAGGGKERKGGDSRELNWKELKEEGGKGKIIISSLGGGGRGTTLGGLLGLGGLGGLVDEEEEEDENISFFDEGRIEGRGFGSKMGGGSVIRVGGGGGLGGLSNNNINGNSNNNNNNGNDSKTNYLETKVIKDIKRIFEKGRISGEMKRKFISDIVRDRVEGVESPIVVGWEILEGGDEDFEDFLIGQYERAKEEEGKE</sequence>
<gene>
    <name evidence="2" type="ORF">TrVE_jg7454</name>
</gene>
<organism evidence="2 3">
    <name type="scientific">Triparma verrucosa</name>
    <dbReference type="NCBI Taxonomy" id="1606542"/>
    <lineage>
        <taxon>Eukaryota</taxon>
        <taxon>Sar</taxon>
        <taxon>Stramenopiles</taxon>
        <taxon>Ochrophyta</taxon>
        <taxon>Bolidophyceae</taxon>
        <taxon>Parmales</taxon>
        <taxon>Triparmaceae</taxon>
        <taxon>Triparma</taxon>
    </lineage>
</organism>
<name>A0A9W7F5M8_9STRA</name>
<comment type="caution">
    <text evidence="2">The sequence shown here is derived from an EMBL/GenBank/DDBJ whole genome shotgun (WGS) entry which is preliminary data.</text>
</comment>
<keyword evidence="3" id="KW-1185">Reference proteome</keyword>
<reference evidence="3" key="1">
    <citation type="journal article" date="2023" name="Commun. Biol.">
        <title>Genome analysis of Parmales, the sister group of diatoms, reveals the evolutionary specialization of diatoms from phago-mixotrophs to photoautotrophs.</title>
        <authorList>
            <person name="Ban H."/>
            <person name="Sato S."/>
            <person name="Yoshikawa S."/>
            <person name="Yamada K."/>
            <person name="Nakamura Y."/>
            <person name="Ichinomiya M."/>
            <person name="Sato N."/>
            <person name="Blanc-Mathieu R."/>
            <person name="Endo H."/>
            <person name="Kuwata A."/>
            <person name="Ogata H."/>
        </authorList>
    </citation>
    <scope>NUCLEOTIDE SEQUENCE [LARGE SCALE GENOMIC DNA]</scope>
    <source>
        <strain evidence="3">NIES 3699</strain>
    </source>
</reference>
<protein>
    <submittedName>
        <fullName evidence="2">Uncharacterized protein</fullName>
    </submittedName>
</protein>
<dbReference type="Proteomes" id="UP001165160">
    <property type="component" value="Unassembled WGS sequence"/>
</dbReference>
<dbReference type="EMBL" id="BRXX01000316">
    <property type="protein sequence ID" value="GMI04375.1"/>
    <property type="molecule type" value="Genomic_DNA"/>
</dbReference>
<dbReference type="AlphaFoldDB" id="A0A9W7F5M8"/>
<keyword evidence="1" id="KW-0472">Membrane</keyword>
<proteinExistence type="predicted"/>
<accession>A0A9W7F5M8</accession>